<organism evidence="1 2">
    <name type="scientific">Romanomermis culicivorax</name>
    <name type="common">Nematode worm</name>
    <dbReference type="NCBI Taxonomy" id="13658"/>
    <lineage>
        <taxon>Eukaryota</taxon>
        <taxon>Metazoa</taxon>
        <taxon>Ecdysozoa</taxon>
        <taxon>Nematoda</taxon>
        <taxon>Enoplea</taxon>
        <taxon>Dorylaimia</taxon>
        <taxon>Mermithida</taxon>
        <taxon>Mermithoidea</taxon>
        <taxon>Mermithidae</taxon>
        <taxon>Romanomermis</taxon>
    </lineage>
</organism>
<keyword evidence="1" id="KW-1185">Reference proteome</keyword>
<dbReference type="AlphaFoldDB" id="A0A915IND4"/>
<accession>A0A915IND4</accession>
<reference evidence="2" key="1">
    <citation type="submission" date="2022-11" db="UniProtKB">
        <authorList>
            <consortium name="WormBaseParasite"/>
        </authorList>
    </citation>
    <scope>IDENTIFICATION</scope>
</reference>
<dbReference type="WBParaSite" id="nRc.2.0.1.t15320-RA">
    <property type="protein sequence ID" value="nRc.2.0.1.t15320-RA"/>
    <property type="gene ID" value="nRc.2.0.1.g15320"/>
</dbReference>
<evidence type="ECO:0000313" key="2">
    <source>
        <dbReference type="WBParaSite" id="nRc.2.0.1.t15320-RA"/>
    </source>
</evidence>
<proteinExistence type="predicted"/>
<name>A0A915IND4_ROMCU</name>
<evidence type="ECO:0000313" key="1">
    <source>
        <dbReference type="Proteomes" id="UP000887565"/>
    </source>
</evidence>
<dbReference type="Proteomes" id="UP000887565">
    <property type="component" value="Unplaced"/>
</dbReference>
<sequence length="59" mass="6613">MPTGDNPRNNPPFTLQNLHRAGVFGGVRLIYNAMTMEVVDFIDFLGNLDDENEHANNIP</sequence>
<protein>
    <submittedName>
        <fullName evidence="2">Uncharacterized protein</fullName>
    </submittedName>
</protein>